<evidence type="ECO:0000313" key="2">
    <source>
        <dbReference type="Proteomes" id="UP000197768"/>
    </source>
</evidence>
<organism evidence="1 2">
    <name type="scientific">Flavobacterium davisii</name>
    <dbReference type="NCBI Taxonomy" id="2906077"/>
    <lineage>
        <taxon>Bacteria</taxon>
        <taxon>Pseudomonadati</taxon>
        <taxon>Bacteroidota</taxon>
        <taxon>Flavobacteriia</taxon>
        <taxon>Flavobacteriales</taxon>
        <taxon>Flavobacteriaceae</taxon>
        <taxon>Flavobacterium</taxon>
    </lineage>
</organism>
<reference evidence="1 2" key="1">
    <citation type="journal article" date="2017" name="Infect. Genet. Evol.">
        <title>Comparative genome analysis of fish pathogen Flavobacterium columnare reveals extensive sequence diversity within the species.</title>
        <authorList>
            <person name="Kayansamruaj P."/>
            <person name="Dong H.T."/>
            <person name="Hirono I."/>
            <person name="Kondo H."/>
            <person name="Senapin S."/>
            <person name="Rodkhum C."/>
        </authorList>
    </citation>
    <scope>NUCLEOTIDE SEQUENCE [LARGE SCALE GENOMIC DNA]</scope>
    <source>
        <strain evidence="1 2">1215</strain>
    </source>
</reference>
<sequence length="97" mass="10500">MQKYFIIDAIDVLAGYELQETAERVQTLLAVVDVVCGYPKPTPKGSTSPTANYLIGAYLNVSNARNACRLGAMGFIDTLKAYNLAITNLEQALTLLS</sequence>
<evidence type="ECO:0000313" key="1">
    <source>
        <dbReference type="EMBL" id="OWP84994.1"/>
    </source>
</evidence>
<dbReference type="EMBL" id="MTCZ01000011">
    <property type="protein sequence ID" value="OWP84994.1"/>
    <property type="molecule type" value="Genomic_DNA"/>
</dbReference>
<dbReference type="Proteomes" id="UP000197768">
    <property type="component" value="Unassembled WGS sequence"/>
</dbReference>
<accession>A0A246GL87</accession>
<protein>
    <submittedName>
        <fullName evidence="1">Uncharacterized protein</fullName>
    </submittedName>
</protein>
<proteinExistence type="predicted"/>
<dbReference type="AlphaFoldDB" id="A0A246GL87"/>
<gene>
    <name evidence="1" type="ORF">BWK59_02510</name>
</gene>
<comment type="caution">
    <text evidence="1">The sequence shown here is derived from an EMBL/GenBank/DDBJ whole genome shotgun (WGS) entry which is preliminary data.</text>
</comment>
<name>A0A246GL87_9FLAO</name>